<dbReference type="FunFam" id="1.10.12.10:FF:000001">
    <property type="entry name" value="Probable enoyl-CoA hydratase, mitochondrial"/>
    <property type="match status" value="1"/>
</dbReference>
<dbReference type="OrthoDB" id="410701at2759"/>
<dbReference type="PANTHER" id="PTHR11941">
    <property type="entry name" value="ENOYL-COA HYDRATASE-RELATED"/>
    <property type="match status" value="1"/>
</dbReference>
<dbReference type="FunFam" id="3.90.226.10:FF:000009">
    <property type="entry name" value="Carnitinyl-CoA dehydratase"/>
    <property type="match status" value="1"/>
</dbReference>
<dbReference type="PROSITE" id="PS00166">
    <property type="entry name" value="ENOYL_COA_HYDRATASE"/>
    <property type="match status" value="1"/>
</dbReference>
<dbReference type="InterPro" id="IPR029045">
    <property type="entry name" value="ClpP/crotonase-like_dom_sf"/>
</dbReference>
<dbReference type="InterPro" id="IPR014748">
    <property type="entry name" value="Enoyl-CoA_hydra_C"/>
</dbReference>
<evidence type="ECO:0000313" key="4">
    <source>
        <dbReference type="EMBL" id="CEH12377.1"/>
    </source>
</evidence>
<dbReference type="PROSITE" id="PS51257">
    <property type="entry name" value="PROKAR_LIPOPROTEIN"/>
    <property type="match status" value="1"/>
</dbReference>
<organism evidence="4 5">
    <name type="scientific">Ceraceosorus bombacis</name>
    <dbReference type="NCBI Taxonomy" id="401625"/>
    <lineage>
        <taxon>Eukaryota</taxon>
        <taxon>Fungi</taxon>
        <taxon>Dikarya</taxon>
        <taxon>Basidiomycota</taxon>
        <taxon>Ustilaginomycotina</taxon>
        <taxon>Exobasidiomycetes</taxon>
        <taxon>Ceraceosorales</taxon>
        <taxon>Ceraceosoraceae</taxon>
        <taxon>Ceraceosorus</taxon>
    </lineage>
</organism>
<evidence type="ECO:0000256" key="3">
    <source>
        <dbReference type="RuleBase" id="RU003707"/>
    </source>
</evidence>
<evidence type="ECO:0000256" key="2">
    <source>
        <dbReference type="ARBA" id="ARBA00023239"/>
    </source>
</evidence>
<dbReference type="GO" id="GO:0005739">
    <property type="term" value="C:mitochondrion"/>
    <property type="evidence" value="ECO:0007669"/>
    <property type="project" value="TreeGrafter"/>
</dbReference>
<dbReference type="Gene3D" id="1.10.12.10">
    <property type="entry name" value="Lyase 2-enoyl-coa Hydratase, Chain A, domain 2"/>
    <property type="match status" value="1"/>
</dbReference>
<evidence type="ECO:0000256" key="1">
    <source>
        <dbReference type="ARBA" id="ARBA00005254"/>
    </source>
</evidence>
<dbReference type="PANTHER" id="PTHR11941:SF171">
    <property type="entry name" value="SD19268P"/>
    <property type="match status" value="1"/>
</dbReference>
<dbReference type="Pfam" id="PF00378">
    <property type="entry name" value="ECH_1"/>
    <property type="match status" value="1"/>
</dbReference>
<protein>
    <submittedName>
        <fullName evidence="4">Enoyl-CoA hydratase</fullName>
    </submittedName>
</protein>
<dbReference type="GO" id="GO:0006635">
    <property type="term" value="P:fatty acid beta-oxidation"/>
    <property type="evidence" value="ECO:0007669"/>
    <property type="project" value="TreeGrafter"/>
</dbReference>
<dbReference type="AlphaFoldDB" id="A0A0P1B9V9"/>
<name>A0A0P1B9V9_9BASI</name>
<proteinExistence type="inferred from homology"/>
<keyword evidence="2" id="KW-0456">Lyase</keyword>
<comment type="similarity">
    <text evidence="1 3">Belongs to the enoyl-CoA hydratase/isomerase family.</text>
</comment>
<dbReference type="InterPro" id="IPR018376">
    <property type="entry name" value="Enoyl-CoA_hyd/isom_CS"/>
</dbReference>
<dbReference type="Gene3D" id="3.90.226.10">
    <property type="entry name" value="2-enoyl-CoA Hydratase, Chain A, domain 1"/>
    <property type="match status" value="1"/>
</dbReference>
<sequence>MFSRSALRALTSSSCSPLGIACQGSTKRLVASSSHLRAYSTARPLAYLEKLSESPLTRSVAHHPSSGQSTDSLELDRHISLLTLDRAPARNAIGVQMLGELEQCVNAVRHDGTRVLVVRSLVPSTFCAGADLRERKSMSLAEVNDFLLGLRRTFTALEKLEVPSISALDGTALGGGLELALATDVRVAGPGAKLGLTETRLGIIPGAGGTLRLTRQVGLSRAKDLIFSARIIDGRTALEFGLVEHYAPAQDKDHEGDEALNLSVQLARSMAANGPLALRAAKAAIDRSLGIDNEAALDWERACYDRLMDSNDRQEGLRAFAEKRAPRYTGT</sequence>
<evidence type="ECO:0000313" key="5">
    <source>
        <dbReference type="Proteomes" id="UP000054845"/>
    </source>
</evidence>
<reference evidence="4 5" key="1">
    <citation type="submission" date="2014-09" db="EMBL/GenBank/DDBJ databases">
        <authorList>
            <person name="Magalhaes I.L.F."/>
            <person name="Oliveira U."/>
            <person name="Santos F.R."/>
            <person name="Vidigal T.H.D.A."/>
            <person name="Brescovit A.D."/>
            <person name="Santos A.J."/>
        </authorList>
    </citation>
    <scope>NUCLEOTIDE SEQUENCE [LARGE SCALE GENOMIC DNA]</scope>
</reference>
<dbReference type="SUPFAM" id="SSF52096">
    <property type="entry name" value="ClpP/crotonase"/>
    <property type="match status" value="1"/>
</dbReference>
<dbReference type="STRING" id="401625.A0A0P1B9V9"/>
<accession>A0A0P1B9V9</accession>
<dbReference type="GO" id="GO:0016836">
    <property type="term" value="F:hydro-lyase activity"/>
    <property type="evidence" value="ECO:0007669"/>
    <property type="project" value="UniProtKB-ARBA"/>
</dbReference>
<dbReference type="EMBL" id="CCYA01000149">
    <property type="protein sequence ID" value="CEH12377.1"/>
    <property type="molecule type" value="Genomic_DNA"/>
</dbReference>
<dbReference type="InterPro" id="IPR001753">
    <property type="entry name" value="Enoyl-CoA_hydra/iso"/>
</dbReference>
<dbReference type="CDD" id="cd06558">
    <property type="entry name" value="crotonase-like"/>
    <property type="match status" value="1"/>
</dbReference>
<keyword evidence="5" id="KW-1185">Reference proteome</keyword>
<dbReference type="Proteomes" id="UP000054845">
    <property type="component" value="Unassembled WGS sequence"/>
</dbReference>